<evidence type="ECO:0000313" key="4">
    <source>
        <dbReference type="Proteomes" id="UP000263900"/>
    </source>
</evidence>
<evidence type="ECO:0000256" key="1">
    <source>
        <dbReference type="SAM" id="Phobius"/>
    </source>
</evidence>
<feature type="transmembrane region" description="Helical" evidence="1">
    <location>
        <begin position="299"/>
        <end position="318"/>
    </location>
</feature>
<gene>
    <name evidence="3" type="ORF">D3H65_28085</name>
</gene>
<name>A0A3B7MUN4_9BACT</name>
<dbReference type="EMBL" id="CP032157">
    <property type="protein sequence ID" value="AXY77607.1"/>
    <property type="molecule type" value="Genomic_DNA"/>
</dbReference>
<proteinExistence type="predicted"/>
<dbReference type="PANTHER" id="PTHR23028">
    <property type="entry name" value="ACETYLTRANSFERASE"/>
    <property type="match status" value="1"/>
</dbReference>
<protein>
    <submittedName>
        <fullName evidence="3">Acyltransferase</fullName>
    </submittedName>
</protein>
<feature type="transmembrane region" description="Helical" evidence="1">
    <location>
        <begin position="102"/>
        <end position="126"/>
    </location>
</feature>
<dbReference type="PANTHER" id="PTHR23028:SF53">
    <property type="entry name" value="ACYL_TRANSF_3 DOMAIN-CONTAINING PROTEIN"/>
    <property type="match status" value="1"/>
</dbReference>
<dbReference type="InterPro" id="IPR050879">
    <property type="entry name" value="Acyltransferase_3"/>
</dbReference>
<feature type="transmembrane region" description="Helical" evidence="1">
    <location>
        <begin position="330"/>
        <end position="348"/>
    </location>
</feature>
<evidence type="ECO:0000259" key="2">
    <source>
        <dbReference type="Pfam" id="PF01757"/>
    </source>
</evidence>
<feature type="transmembrane region" description="Helical" evidence="1">
    <location>
        <begin position="399"/>
        <end position="415"/>
    </location>
</feature>
<keyword evidence="3" id="KW-0012">Acyltransferase</keyword>
<feature type="transmembrane region" description="Helical" evidence="1">
    <location>
        <begin position="233"/>
        <end position="250"/>
    </location>
</feature>
<evidence type="ECO:0000313" key="3">
    <source>
        <dbReference type="EMBL" id="AXY77607.1"/>
    </source>
</evidence>
<dbReference type="GO" id="GO:0016020">
    <property type="term" value="C:membrane"/>
    <property type="evidence" value="ECO:0007669"/>
    <property type="project" value="TreeGrafter"/>
</dbReference>
<keyword evidence="4" id="KW-1185">Reference proteome</keyword>
<dbReference type="Pfam" id="PF01757">
    <property type="entry name" value="Acyl_transf_3"/>
    <property type="match status" value="1"/>
</dbReference>
<feature type="transmembrane region" description="Helical" evidence="1">
    <location>
        <begin position="62"/>
        <end position="81"/>
    </location>
</feature>
<keyword evidence="1" id="KW-0812">Transmembrane</keyword>
<dbReference type="GO" id="GO:0000271">
    <property type="term" value="P:polysaccharide biosynthetic process"/>
    <property type="evidence" value="ECO:0007669"/>
    <property type="project" value="TreeGrafter"/>
</dbReference>
<keyword evidence="1" id="KW-1133">Transmembrane helix</keyword>
<dbReference type="GO" id="GO:0016747">
    <property type="term" value="F:acyltransferase activity, transferring groups other than amino-acyl groups"/>
    <property type="evidence" value="ECO:0007669"/>
    <property type="project" value="InterPro"/>
</dbReference>
<dbReference type="InterPro" id="IPR002656">
    <property type="entry name" value="Acyl_transf_3_dom"/>
</dbReference>
<accession>A0A3B7MUN4</accession>
<dbReference type="AlphaFoldDB" id="A0A3B7MUN4"/>
<keyword evidence="1" id="KW-0472">Membrane</keyword>
<feature type="transmembrane region" description="Helical" evidence="1">
    <location>
        <begin position="262"/>
        <end position="287"/>
    </location>
</feature>
<organism evidence="3 4">
    <name type="scientific">Paraflavitalea soli</name>
    <dbReference type="NCBI Taxonomy" id="2315862"/>
    <lineage>
        <taxon>Bacteria</taxon>
        <taxon>Pseudomonadati</taxon>
        <taxon>Bacteroidota</taxon>
        <taxon>Chitinophagia</taxon>
        <taxon>Chitinophagales</taxon>
        <taxon>Chitinophagaceae</taxon>
        <taxon>Paraflavitalea</taxon>
    </lineage>
</organism>
<dbReference type="Proteomes" id="UP000263900">
    <property type="component" value="Chromosome"/>
</dbReference>
<sequence>MPYDTANEVVVNDWFPSLNGLRAISITLVILHHLGKTTNIFQSISTHKWLMPFLRFIQDGQLGVNIFFVISGFLITSLLLKEEERTHTVSMKQFFLKRVLRIFPAYYFMLFVYVGMNAVGLIHVSAPSFLTAFTFTKQFNWSLDWFTAHGWSLSIEEIFYLCWPAIFIRGHKFRKLAVWALIVFVPVCRVFVHFYPISWMSELSLFWRIDAIATGCLLALYRNRILVLLSAHWKLLFWCSIFALLGLRYFQSLAGLVQAGFIFIPLGLTDGTIANALIGIILMYSVFGPHKYWFSFLNLKWVSFIGTISFSIYLWQQLFISGIDWWIAQFPQNLVAVAAMALFSFYMIETPFLRLKSKLATTDQYSVRRRLAILLGSLIPHRAQKLATTPVKPKRKHNMLYFLSFGWVWTIFHIFKD</sequence>
<feature type="transmembrane region" description="Helical" evidence="1">
    <location>
        <begin position="205"/>
        <end position="221"/>
    </location>
</feature>
<feature type="transmembrane region" description="Helical" evidence="1">
    <location>
        <begin position="178"/>
        <end position="199"/>
    </location>
</feature>
<feature type="domain" description="Acyltransferase 3" evidence="2">
    <location>
        <begin position="16"/>
        <end position="344"/>
    </location>
</feature>
<reference evidence="3 4" key="1">
    <citation type="submission" date="2018-09" db="EMBL/GenBank/DDBJ databases">
        <title>Genome sequencing of strain 6GH32-13.</title>
        <authorList>
            <person name="Weon H.-Y."/>
            <person name="Heo J."/>
            <person name="Kwon S.-W."/>
        </authorList>
    </citation>
    <scope>NUCLEOTIDE SEQUENCE [LARGE SCALE GENOMIC DNA]</scope>
    <source>
        <strain evidence="3 4">5GH32-13</strain>
    </source>
</reference>
<dbReference type="KEGG" id="pseg:D3H65_28085"/>
<feature type="transmembrane region" description="Helical" evidence="1">
    <location>
        <begin position="146"/>
        <end position="166"/>
    </location>
</feature>
<keyword evidence="3" id="KW-0808">Transferase</keyword>
<dbReference type="OrthoDB" id="290051at2"/>